<keyword evidence="2" id="KW-1185">Reference proteome</keyword>
<evidence type="ECO:0000313" key="1">
    <source>
        <dbReference type="EMBL" id="KAG8646322.1"/>
    </source>
</evidence>
<sequence>MNNNLLANLPSQRADQFLITVLTSLIQVKYQFEEVSAFEKHNIIIPILIVALIMYGISWAIEVKLRANHLNYQTIAGSISLLSSSLVIVMLMLMLVPYFGWLLLASWAILLIWVSWKSYKEMHQLLLEAFNGLKKLILDIRHQILEQPNQFPLVASELAHNSISIVDEGMGSEVAALPPP</sequence>
<accession>A0ACB7H0V2</accession>
<name>A0ACB7H0V2_MANES</name>
<evidence type="ECO:0000313" key="2">
    <source>
        <dbReference type="Proteomes" id="UP000091857"/>
    </source>
</evidence>
<organism evidence="1 2">
    <name type="scientific">Manihot esculenta</name>
    <name type="common">Cassava</name>
    <name type="synonym">Jatropha manihot</name>
    <dbReference type="NCBI Taxonomy" id="3983"/>
    <lineage>
        <taxon>Eukaryota</taxon>
        <taxon>Viridiplantae</taxon>
        <taxon>Streptophyta</taxon>
        <taxon>Embryophyta</taxon>
        <taxon>Tracheophyta</taxon>
        <taxon>Spermatophyta</taxon>
        <taxon>Magnoliopsida</taxon>
        <taxon>eudicotyledons</taxon>
        <taxon>Gunneridae</taxon>
        <taxon>Pentapetalae</taxon>
        <taxon>rosids</taxon>
        <taxon>fabids</taxon>
        <taxon>Malpighiales</taxon>
        <taxon>Euphorbiaceae</taxon>
        <taxon>Crotonoideae</taxon>
        <taxon>Manihoteae</taxon>
        <taxon>Manihot</taxon>
    </lineage>
</organism>
<dbReference type="Proteomes" id="UP000091857">
    <property type="component" value="Chromosome 10"/>
</dbReference>
<reference evidence="2" key="1">
    <citation type="journal article" date="2016" name="Nat. Biotechnol.">
        <title>Sequencing wild and cultivated cassava and related species reveals extensive interspecific hybridization and genetic diversity.</title>
        <authorList>
            <person name="Bredeson J.V."/>
            <person name="Lyons J.B."/>
            <person name="Prochnik S.E."/>
            <person name="Wu G.A."/>
            <person name="Ha C.M."/>
            <person name="Edsinger-Gonzales E."/>
            <person name="Grimwood J."/>
            <person name="Schmutz J."/>
            <person name="Rabbi I.Y."/>
            <person name="Egesi C."/>
            <person name="Nauluvula P."/>
            <person name="Lebot V."/>
            <person name="Ndunguru J."/>
            <person name="Mkamilo G."/>
            <person name="Bart R.S."/>
            <person name="Setter T.L."/>
            <person name="Gleadow R.M."/>
            <person name="Kulakow P."/>
            <person name="Ferguson M.E."/>
            <person name="Rounsley S."/>
            <person name="Rokhsar D.S."/>
        </authorList>
    </citation>
    <scope>NUCLEOTIDE SEQUENCE [LARGE SCALE GENOMIC DNA]</scope>
    <source>
        <strain evidence="2">cv. AM560-2</strain>
    </source>
</reference>
<comment type="caution">
    <text evidence="1">The sequence shown here is derived from an EMBL/GenBank/DDBJ whole genome shotgun (WGS) entry which is preliminary data.</text>
</comment>
<protein>
    <submittedName>
        <fullName evidence="1">Uncharacterized protein</fullName>
    </submittedName>
</protein>
<dbReference type="EMBL" id="CM004396">
    <property type="protein sequence ID" value="KAG8646322.1"/>
    <property type="molecule type" value="Genomic_DNA"/>
</dbReference>
<gene>
    <name evidence="1" type="ORF">MANES_10G145500v8</name>
</gene>
<proteinExistence type="predicted"/>